<keyword evidence="5" id="KW-0547">Nucleotide-binding</keyword>
<keyword evidence="10" id="KW-1133">Transmembrane helix</keyword>
<dbReference type="InterPro" id="IPR019734">
    <property type="entry name" value="TPR_rpt"/>
</dbReference>
<keyword evidence="8" id="KW-0902">Two-component regulatory system</keyword>
<name>A0A1K1M2S5_9FLAO</name>
<dbReference type="InterPro" id="IPR003594">
    <property type="entry name" value="HATPase_dom"/>
</dbReference>
<dbReference type="SUPFAM" id="SSF55874">
    <property type="entry name" value="ATPase domain of HSP90 chaperone/DNA topoisomerase II/histidine kinase"/>
    <property type="match status" value="1"/>
</dbReference>
<sequence length="659" mass="75677">MQKFFTLLILIVIISSCTNEKEKSSSAENTKYQQKTNDTINLLQNKKDSIHRRQLQSLAYTYLNQKDSVKFRETNKKVIDLSHSQNDSTLLAYAYWDLAYFFQTKSKIDSSFFYYLKAQKILKLQKNEKKEGDILRSLALLQSNVKDYRGSEISTIKAIEIYKTLEGEDKNLYHSYNNLGSVTNALKEHDRALGYYDKALEYYKKYKPNNTINTSVVNNIANVYRDKGDYKSAIKNYKKILEVDSLFENKTTFYAKVLDNLAYTKLKSGDTTNVENQLLYSLKLRDSLNDISGLAISHFNLAEFYILKKDTSKALENAKKSEEYSLQNKNNKRLLQAYDILTTIDPINASTYAHKYIVLNDSLIAEERLLQDKFTRIKYETDEVIEEKEVLEQQKQMLISFVIGALLLAFAIFVIGSQYLKNQKLKFEQEQQETNLETFNLMLAQKGKLAQAKQEEQLRISQELHDGVLGSLTGIGLILKATNKRADEEAMAERLDLIKQLQETAEEIRTISHTLSASSSKKMQNFTNSLIELLHNTSKASSIKTNFNFDKHIDWDHLNAEIKINLYRMIQEGVQNCVKYSKAENILLDLSMKNSNLSVILSDNGVGFNLQKNKKGIGHKNIYSRANKINAKVQISSEINKGTRITITIPLDNDNILLT</sequence>
<dbReference type="Pfam" id="PF07730">
    <property type="entry name" value="HisKA_3"/>
    <property type="match status" value="1"/>
</dbReference>
<dbReference type="InterPro" id="IPR011990">
    <property type="entry name" value="TPR-like_helical_dom_sf"/>
</dbReference>
<proteinExistence type="predicted"/>
<dbReference type="RefSeq" id="WP_072301974.1">
    <property type="nucleotide sequence ID" value="NZ_FPIY01000001.1"/>
</dbReference>
<dbReference type="Proteomes" id="UP000183257">
    <property type="component" value="Unassembled WGS sequence"/>
</dbReference>
<accession>A0A1K1M2S5</accession>
<evidence type="ECO:0000256" key="10">
    <source>
        <dbReference type="SAM" id="Phobius"/>
    </source>
</evidence>
<dbReference type="EMBL" id="FPIY01000001">
    <property type="protein sequence ID" value="SFW17452.1"/>
    <property type="molecule type" value="Genomic_DNA"/>
</dbReference>
<evidence type="ECO:0000256" key="4">
    <source>
        <dbReference type="ARBA" id="ARBA00022679"/>
    </source>
</evidence>
<dbReference type="CDD" id="cd16917">
    <property type="entry name" value="HATPase_UhpB-NarQ-NarX-like"/>
    <property type="match status" value="1"/>
</dbReference>
<comment type="catalytic activity">
    <reaction evidence="1">
        <text>ATP + protein L-histidine = ADP + protein N-phospho-L-histidine.</text>
        <dbReference type="EC" id="2.7.13.3"/>
    </reaction>
</comment>
<dbReference type="InterPro" id="IPR011712">
    <property type="entry name" value="Sig_transdc_His_kin_sub3_dim/P"/>
</dbReference>
<dbReference type="Gene3D" id="1.25.40.10">
    <property type="entry name" value="Tetratricopeptide repeat domain"/>
    <property type="match status" value="2"/>
</dbReference>
<keyword evidence="4" id="KW-0808">Transferase</keyword>
<dbReference type="GO" id="GO:0005524">
    <property type="term" value="F:ATP binding"/>
    <property type="evidence" value="ECO:0007669"/>
    <property type="project" value="UniProtKB-KW"/>
</dbReference>
<dbReference type="SUPFAM" id="SSF48452">
    <property type="entry name" value="TPR-like"/>
    <property type="match status" value="2"/>
</dbReference>
<dbReference type="PROSITE" id="PS51257">
    <property type="entry name" value="PROKAR_LIPOPROTEIN"/>
    <property type="match status" value="1"/>
</dbReference>
<keyword evidence="7" id="KW-0067">ATP-binding</keyword>
<keyword evidence="6 12" id="KW-0418">Kinase</keyword>
<dbReference type="Gene3D" id="1.20.5.1930">
    <property type="match status" value="1"/>
</dbReference>
<dbReference type="Pfam" id="PF13181">
    <property type="entry name" value="TPR_8"/>
    <property type="match status" value="1"/>
</dbReference>
<keyword evidence="9" id="KW-0802">TPR repeat</keyword>
<dbReference type="SMART" id="SM00028">
    <property type="entry name" value="TPR"/>
    <property type="match status" value="5"/>
</dbReference>
<dbReference type="InterPro" id="IPR005467">
    <property type="entry name" value="His_kinase_dom"/>
</dbReference>
<keyword evidence="10" id="KW-0472">Membrane</keyword>
<dbReference type="PANTHER" id="PTHR24421">
    <property type="entry name" value="NITRATE/NITRITE SENSOR PROTEIN NARX-RELATED"/>
    <property type="match status" value="1"/>
</dbReference>
<gene>
    <name evidence="12" type="ORF">SAMN05660313_00284</name>
</gene>
<evidence type="ECO:0000256" key="1">
    <source>
        <dbReference type="ARBA" id="ARBA00000085"/>
    </source>
</evidence>
<dbReference type="OrthoDB" id="977000at2"/>
<feature type="repeat" description="TPR" evidence="9">
    <location>
        <begin position="214"/>
        <end position="247"/>
    </location>
</feature>
<dbReference type="PANTHER" id="PTHR24421:SF10">
    <property type="entry name" value="NITRATE_NITRITE SENSOR PROTEIN NARQ"/>
    <property type="match status" value="1"/>
</dbReference>
<dbReference type="Pfam" id="PF13374">
    <property type="entry name" value="TPR_10"/>
    <property type="match status" value="1"/>
</dbReference>
<dbReference type="PROSITE" id="PS50005">
    <property type="entry name" value="TPR"/>
    <property type="match status" value="2"/>
</dbReference>
<dbReference type="InterPro" id="IPR050482">
    <property type="entry name" value="Sensor_HK_TwoCompSys"/>
</dbReference>
<evidence type="ECO:0000313" key="13">
    <source>
        <dbReference type="Proteomes" id="UP000183257"/>
    </source>
</evidence>
<feature type="transmembrane region" description="Helical" evidence="10">
    <location>
        <begin position="397"/>
        <end position="416"/>
    </location>
</feature>
<dbReference type="GO" id="GO:0000155">
    <property type="term" value="F:phosphorelay sensor kinase activity"/>
    <property type="evidence" value="ECO:0007669"/>
    <property type="project" value="InterPro"/>
</dbReference>
<evidence type="ECO:0000256" key="8">
    <source>
        <dbReference type="ARBA" id="ARBA00023012"/>
    </source>
</evidence>
<feature type="domain" description="Histidine kinase" evidence="11">
    <location>
        <begin position="459"/>
        <end position="653"/>
    </location>
</feature>
<dbReference type="InterPro" id="IPR036890">
    <property type="entry name" value="HATPase_C_sf"/>
</dbReference>
<dbReference type="STRING" id="76595.SAMN05660313_00284"/>
<evidence type="ECO:0000256" key="9">
    <source>
        <dbReference type="PROSITE-ProRule" id="PRU00339"/>
    </source>
</evidence>
<dbReference type="GO" id="GO:0016020">
    <property type="term" value="C:membrane"/>
    <property type="evidence" value="ECO:0007669"/>
    <property type="project" value="InterPro"/>
</dbReference>
<dbReference type="PROSITE" id="PS50109">
    <property type="entry name" value="HIS_KIN"/>
    <property type="match status" value="1"/>
</dbReference>
<protein>
    <recommendedName>
        <fullName evidence="2">histidine kinase</fullName>
        <ecNumber evidence="2">2.7.13.3</ecNumber>
    </recommendedName>
</protein>
<evidence type="ECO:0000256" key="3">
    <source>
        <dbReference type="ARBA" id="ARBA00022553"/>
    </source>
</evidence>
<evidence type="ECO:0000256" key="6">
    <source>
        <dbReference type="ARBA" id="ARBA00022777"/>
    </source>
</evidence>
<keyword evidence="10" id="KW-0812">Transmembrane</keyword>
<dbReference type="AlphaFoldDB" id="A0A1K1M2S5"/>
<dbReference type="Pfam" id="PF02518">
    <property type="entry name" value="HATPase_c"/>
    <property type="match status" value="1"/>
</dbReference>
<dbReference type="EC" id="2.7.13.3" evidence="2"/>
<dbReference type="Gene3D" id="3.30.565.10">
    <property type="entry name" value="Histidine kinase-like ATPase, C-terminal domain"/>
    <property type="match status" value="1"/>
</dbReference>
<keyword evidence="3" id="KW-0597">Phosphoprotein</keyword>
<keyword evidence="13" id="KW-1185">Reference proteome</keyword>
<reference evidence="13" key="1">
    <citation type="submission" date="2016-11" db="EMBL/GenBank/DDBJ databases">
        <authorList>
            <person name="Varghese N."/>
            <person name="Submissions S."/>
        </authorList>
    </citation>
    <scope>NUCLEOTIDE SEQUENCE [LARGE SCALE GENOMIC DNA]</scope>
    <source>
        <strain evidence="13">DSM 24786</strain>
    </source>
</reference>
<evidence type="ECO:0000256" key="7">
    <source>
        <dbReference type="ARBA" id="ARBA00022840"/>
    </source>
</evidence>
<organism evidence="12 13">
    <name type="scientific">Cellulophaga fucicola</name>
    <dbReference type="NCBI Taxonomy" id="76595"/>
    <lineage>
        <taxon>Bacteria</taxon>
        <taxon>Pseudomonadati</taxon>
        <taxon>Bacteroidota</taxon>
        <taxon>Flavobacteriia</taxon>
        <taxon>Flavobacteriales</taxon>
        <taxon>Flavobacteriaceae</taxon>
        <taxon>Cellulophaga</taxon>
    </lineage>
</organism>
<evidence type="ECO:0000259" key="11">
    <source>
        <dbReference type="PROSITE" id="PS50109"/>
    </source>
</evidence>
<evidence type="ECO:0000256" key="5">
    <source>
        <dbReference type="ARBA" id="ARBA00022741"/>
    </source>
</evidence>
<evidence type="ECO:0000313" key="12">
    <source>
        <dbReference type="EMBL" id="SFW17452.1"/>
    </source>
</evidence>
<evidence type="ECO:0000256" key="2">
    <source>
        <dbReference type="ARBA" id="ARBA00012438"/>
    </source>
</evidence>
<dbReference type="GO" id="GO:0046983">
    <property type="term" value="F:protein dimerization activity"/>
    <property type="evidence" value="ECO:0007669"/>
    <property type="project" value="InterPro"/>
</dbReference>
<feature type="repeat" description="TPR" evidence="9">
    <location>
        <begin position="173"/>
        <end position="206"/>
    </location>
</feature>